<dbReference type="InterPro" id="IPR041366">
    <property type="entry name" value="Pre-PUA"/>
</dbReference>
<evidence type="ECO:0000313" key="3">
    <source>
        <dbReference type="Proteomes" id="UP000075901"/>
    </source>
</evidence>
<feature type="domain" description="Pre-PUA" evidence="1">
    <location>
        <begin position="2"/>
        <end position="94"/>
    </location>
</feature>
<dbReference type="GO" id="GO:0001731">
    <property type="term" value="P:formation of translation preinitiation complex"/>
    <property type="evidence" value="ECO:0007669"/>
    <property type="project" value="InterPro"/>
</dbReference>
<dbReference type="PANTHER" id="PTHR12217:SF4">
    <property type="entry name" value="EUKARYOTIC TRANSLATION INITIATION FACTOR 2D"/>
    <property type="match status" value="1"/>
</dbReference>
<dbReference type="AlphaFoldDB" id="A0A182SJI3"/>
<accession>A0A182SJI3</accession>
<evidence type="ECO:0000313" key="2">
    <source>
        <dbReference type="EnsemblMetazoa" id="AMAM007994-PA"/>
    </source>
</evidence>
<name>A0A182SJI3_9DIPT</name>
<sequence length="102" mass="11716">MFIKPFKIKSNILVTGSEKKRLRQRVMAQFNRAEEESSTSPLAELFGNRAKVCTVKIITYHEDLVTVYTSDKRPIFFELNGKLLPTVYTLWSCPDLVPAFTT</sequence>
<dbReference type="EnsemblMetazoa" id="AMAM007994-RA">
    <property type="protein sequence ID" value="AMAM007994-PA"/>
    <property type="gene ID" value="AMAM007994"/>
</dbReference>
<dbReference type="Pfam" id="PF17832">
    <property type="entry name" value="Pre-PUA"/>
    <property type="match status" value="1"/>
</dbReference>
<reference evidence="2" key="2">
    <citation type="submission" date="2020-05" db="UniProtKB">
        <authorList>
            <consortium name="EnsemblMetazoa"/>
        </authorList>
    </citation>
    <scope>IDENTIFICATION</scope>
    <source>
        <strain evidence="2">maculatus3</strain>
    </source>
</reference>
<dbReference type="GO" id="GO:0003743">
    <property type="term" value="F:translation initiation factor activity"/>
    <property type="evidence" value="ECO:0007669"/>
    <property type="project" value="InterPro"/>
</dbReference>
<dbReference type="VEuPathDB" id="VectorBase:AMAM007994"/>
<evidence type="ECO:0000259" key="1">
    <source>
        <dbReference type="Pfam" id="PF17832"/>
    </source>
</evidence>
<organism evidence="2 3">
    <name type="scientific">Anopheles maculatus</name>
    <dbReference type="NCBI Taxonomy" id="74869"/>
    <lineage>
        <taxon>Eukaryota</taxon>
        <taxon>Metazoa</taxon>
        <taxon>Ecdysozoa</taxon>
        <taxon>Arthropoda</taxon>
        <taxon>Hexapoda</taxon>
        <taxon>Insecta</taxon>
        <taxon>Pterygota</taxon>
        <taxon>Neoptera</taxon>
        <taxon>Endopterygota</taxon>
        <taxon>Diptera</taxon>
        <taxon>Nematocera</taxon>
        <taxon>Culicoidea</taxon>
        <taxon>Culicidae</taxon>
        <taxon>Anophelinae</taxon>
        <taxon>Anopheles</taxon>
        <taxon>Anopheles maculatus group</taxon>
    </lineage>
</organism>
<dbReference type="CDD" id="cd11610">
    <property type="entry name" value="eIF2D_N"/>
    <property type="match status" value="1"/>
</dbReference>
<protein>
    <recommendedName>
        <fullName evidence="1">Pre-PUA domain-containing protein</fullName>
    </recommendedName>
</protein>
<dbReference type="Gene3D" id="3.10.400.20">
    <property type="match status" value="1"/>
</dbReference>
<dbReference type="Proteomes" id="UP000075901">
    <property type="component" value="Unassembled WGS sequence"/>
</dbReference>
<dbReference type="InterPro" id="IPR039757">
    <property type="entry name" value="EIF2D"/>
</dbReference>
<reference evidence="3" key="1">
    <citation type="submission" date="2013-09" db="EMBL/GenBank/DDBJ databases">
        <title>The Genome Sequence of Anopheles maculatus species B.</title>
        <authorList>
            <consortium name="The Broad Institute Genomics Platform"/>
            <person name="Neafsey D.E."/>
            <person name="Besansky N."/>
            <person name="Howell P."/>
            <person name="Walton C."/>
            <person name="Young S.K."/>
            <person name="Zeng Q."/>
            <person name="Gargeya S."/>
            <person name="Fitzgerald M."/>
            <person name="Haas B."/>
            <person name="Abouelleil A."/>
            <person name="Allen A.W."/>
            <person name="Alvarado L."/>
            <person name="Arachchi H.M."/>
            <person name="Berlin A.M."/>
            <person name="Chapman S.B."/>
            <person name="Gainer-Dewar J."/>
            <person name="Goldberg J."/>
            <person name="Griggs A."/>
            <person name="Gujja S."/>
            <person name="Hansen M."/>
            <person name="Howarth C."/>
            <person name="Imamovic A."/>
            <person name="Ireland A."/>
            <person name="Larimer J."/>
            <person name="McCowan C."/>
            <person name="Murphy C."/>
            <person name="Pearson M."/>
            <person name="Poon T.W."/>
            <person name="Priest M."/>
            <person name="Roberts A."/>
            <person name="Saif S."/>
            <person name="Shea T."/>
            <person name="Sisk P."/>
            <person name="Sykes S."/>
            <person name="Wortman J."/>
            <person name="Nusbaum C."/>
            <person name="Birren B."/>
        </authorList>
    </citation>
    <scope>NUCLEOTIDE SEQUENCE [LARGE SCALE GENOMIC DNA]</scope>
    <source>
        <strain evidence="3">maculatus3</strain>
    </source>
</reference>
<dbReference type="InterPro" id="IPR048247">
    <property type="entry name" value="eIF2D_N"/>
</dbReference>
<proteinExistence type="predicted"/>
<dbReference type="PANTHER" id="PTHR12217">
    <property type="entry name" value="EUKARYOTIC TRANSLATION INITIATION FACTOR 2D"/>
    <property type="match status" value="1"/>
</dbReference>
<keyword evidence="3" id="KW-1185">Reference proteome</keyword>